<name>A0A6A0GYC5_HYAAZ</name>
<reference evidence="2" key="1">
    <citation type="submission" date="2014-08" db="EMBL/GenBank/DDBJ databases">
        <authorList>
            <person name="Murali S."/>
            <person name="Richards S."/>
            <person name="Bandaranaike D."/>
            <person name="Bellair M."/>
            <person name="Blankenburg K."/>
            <person name="Chao H."/>
            <person name="Dinh H."/>
            <person name="Doddapaneni H."/>
            <person name="Dugan-Rocha S."/>
            <person name="Elkadiri S."/>
            <person name="Gnanaolivu R."/>
            <person name="Hughes D."/>
            <person name="Lee S."/>
            <person name="Li M."/>
            <person name="Ming W."/>
            <person name="Munidasa M."/>
            <person name="Muniz J."/>
            <person name="Nguyen L."/>
            <person name="Osuji N."/>
            <person name="Pu L.-L."/>
            <person name="Puazo M."/>
            <person name="Skinner E."/>
            <person name="Qu C."/>
            <person name="Quiroz J."/>
            <person name="Raj R."/>
            <person name="Weissenberger G."/>
            <person name="Xin Y."/>
            <person name="Zou X."/>
            <person name="Han Y."/>
            <person name="Worley K."/>
            <person name="Muzny D."/>
            <person name="Gibbs R."/>
        </authorList>
    </citation>
    <scope>NUCLEOTIDE SEQUENCE</scope>
    <source>
        <strain evidence="2">HAZT.00-mixed</strain>
        <tissue evidence="2">Whole organism</tissue>
    </source>
</reference>
<dbReference type="EMBL" id="JQDR03011464">
    <property type="protein sequence ID" value="KAA0192708.1"/>
    <property type="molecule type" value="Genomic_DNA"/>
</dbReference>
<dbReference type="Proteomes" id="UP000711488">
    <property type="component" value="Unassembled WGS sequence"/>
</dbReference>
<gene>
    <name evidence="2" type="ORF">HAZT_HAZT000400</name>
</gene>
<dbReference type="SUPFAM" id="SSF54001">
    <property type="entry name" value="Cysteine proteinases"/>
    <property type="match status" value="1"/>
</dbReference>
<proteinExistence type="predicted"/>
<dbReference type="InterPro" id="IPR038765">
    <property type="entry name" value="Papain-like_cys_pep_sf"/>
</dbReference>
<evidence type="ECO:0008006" key="3">
    <source>
        <dbReference type="Google" id="ProtNLM"/>
    </source>
</evidence>
<reference evidence="2" key="3">
    <citation type="submission" date="2019-06" db="EMBL/GenBank/DDBJ databases">
        <authorList>
            <person name="Poynton C."/>
            <person name="Hasenbein S."/>
            <person name="Benoit J.B."/>
            <person name="Sepulveda M.S."/>
            <person name="Poelchau M.F."/>
            <person name="Murali S.C."/>
            <person name="Chen S."/>
            <person name="Glastad K.M."/>
            <person name="Werren J.H."/>
            <person name="Vineis J.H."/>
            <person name="Bowen J.L."/>
            <person name="Friedrich M."/>
            <person name="Jones J."/>
            <person name="Robertson H.M."/>
            <person name="Feyereisen R."/>
            <person name="Mechler-Hickson A."/>
            <person name="Mathers N."/>
            <person name="Lee C.E."/>
            <person name="Colbourne J.K."/>
            <person name="Biales A."/>
            <person name="Johnston J.S."/>
            <person name="Wellborn G.A."/>
            <person name="Rosendale A.J."/>
            <person name="Cridge A.G."/>
            <person name="Munoz-Torres M.C."/>
            <person name="Bain P.A."/>
            <person name="Manny A.R."/>
            <person name="Major K.M."/>
            <person name="Lambert F.N."/>
            <person name="Vulpe C.D."/>
            <person name="Tuck P."/>
            <person name="Blalock B.J."/>
            <person name="Lin Y.-Y."/>
            <person name="Smith M.E."/>
            <person name="Ochoa-Acuna H."/>
            <person name="Chen M.-J.M."/>
            <person name="Childers C.P."/>
            <person name="Qu J."/>
            <person name="Dugan S."/>
            <person name="Lee S.L."/>
            <person name="Chao H."/>
            <person name="Dinh H."/>
            <person name="Han Y."/>
            <person name="Doddapaneni H."/>
            <person name="Worley K.C."/>
            <person name="Muzny D.M."/>
            <person name="Gibbs R.A."/>
            <person name="Richards S."/>
        </authorList>
    </citation>
    <scope>NUCLEOTIDE SEQUENCE</scope>
    <source>
        <strain evidence="2">HAZT.00-mixed</strain>
        <tissue evidence="2">Whole organism</tissue>
    </source>
</reference>
<protein>
    <recommendedName>
        <fullName evidence="3">Calpain catalytic domain-containing protein</fullName>
    </recommendedName>
</protein>
<sequence>MFGERGSGLHGRGEEVQDFERIRDYCLENGVLFEDPAFPAQDSSIFFSKSPPKPFEWKRPHVSPQAPPSGSVPM</sequence>
<comment type="caution">
    <text evidence="2">The sequence shown here is derived from an EMBL/GenBank/DDBJ whole genome shotgun (WGS) entry which is preliminary data.</text>
</comment>
<feature type="region of interest" description="Disordered" evidence="1">
    <location>
        <begin position="55"/>
        <end position="74"/>
    </location>
</feature>
<accession>A0A6A0GYC5</accession>
<evidence type="ECO:0000313" key="2">
    <source>
        <dbReference type="EMBL" id="KAA0192708.1"/>
    </source>
</evidence>
<dbReference type="AlphaFoldDB" id="A0A6A0GYC5"/>
<evidence type="ECO:0000256" key="1">
    <source>
        <dbReference type="SAM" id="MobiDB-lite"/>
    </source>
</evidence>
<reference evidence="2" key="2">
    <citation type="journal article" date="2018" name="Environ. Sci. Technol.">
        <title>The Toxicogenome of Hyalella azteca: A Model for Sediment Ecotoxicology and Evolutionary Toxicology.</title>
        <authorList>
            <person name="Poynton H.C."/>
            <person name="Hasenbein S."/>
            <person name="Benoit J.B."/>
            <person name="Sepulveda M.S."/>
            <person name="Poelchau M.F."/>
            <person name="Hughes D.S.T."/>
            <person name="Murali S.C."/>
            <person name="Chen S."/>
            <person name="Glastad K.M."/>
            <person name="Goodisman M.A.D."/>
            <person name="Werren J.H."/>
            <person name="Vineis J.H."/>
            <person name="Bowen J.L."/>
            <person name="Friedrich M."/>
            <person name="Jones J."/>
            <person name="Robertson H.M."/>
            <person name="Feyereisen R."/>
            <person name="Mechler-Hickson A."/>
            <person name="Mathers N."/>
            <person name="Lee C.E."/>
            <person name="Colbourne J.K."/>
            <person name="Biales A."/>
            <person name="Johnston J.S."/>
            <person name="Wellborn G.A."/>
            <person name="Rosendale A.J."/>
            <person name="Cridge A.G."/>
            <person name="Munoz-Torres M.C."/>
            <person name="Bain P.A."/>
            <person name="Manny A.R."/>
            <person name="Major K.M."/>
            <person name="Lambert F.N."/>
            <person name="Vulpe C.D."/>
            <person name="Tuck P."/>
            <person name="Blalock B.J."/>
            <person name="Lin Y.Y."/>
            <person name="Smith M.E."/>
            <person name="Ochoa-Acuna H."/>
            <person name="Chen M.M."/>
            <person name="Childers C.P."/>
            <person name="Qu J."/>
            <person name="Dugan S."/>
            <person name="Lee S.L."/>
            <person name="Chao H."/>
            <person name="Dinh H."/>
            <person name="Han Y."/>
            <person name="Doddapaneni H."/>
            <person name="Worley K.C."/>
            <person name="Muzny D.M."/>
            <person name="Gibbs R.A."/>
            <person name="Richards S."/>
        </authorList>
    </citation>
    <scope>NUCLEOTIDE SEQUENCE</scope>
    <source>
        <strain evidence="2">HAZT.00-mixed</strain>
        <tissue evidence="2">Whole organism</tissue>
    </source>
</reference>
<organism evidence="2">
    <name type="scientific">Hyalella azteca</name>
    <name type="common">Amphipod</name>
    <dbReference type="NCBI Taxonomy" id="294128"/>
    <lineage>
        <taxon>Eukaryota</taxon>
        <taxon>Metazoa</taxon>
        <taxon>Ecdysozoa</taxon>
        <taxon>Arthropoda</taxon>
        <taxon>Crustacea</taxon>
        <taxon>Multicrustacea</taxon>
        <taxon>Malacostraca</taxon>
        <taxon>Eumalacostraca</taxon>
        <taxon>Peracarida</taxon>
        <taxon>Amphipoda</taxon>
        <taxon>Senticaudata</taxon>
        <taxon>Talitrida</taxon>
        <taxon>Talitroidea</taxon>
        <taxon>Hyalellidae</taxon>
        <taxon>Hyalella</taxon>
    </lineage>
</organism>